<evidence type="ECO:0000313" key="2">
    <source>
        <dbReference type="EMBL" id="PFH61159.1"/>
    </source>
</evidence>
<dbReference type="SUPFAM" id="SSF53448">
    <property type="entry name" value="Nucleotide-diphospho-sugar transferases"/>
    <property type="match status" value="1"/>
</dbReference>
<accession>A0A2A9PIF0</accession>
<dbReference type="GO" id="GO:1901135">
    <property type="term" value="P:carbohydrate derivative metabolic process"/>
    <property type="evidence" value="ECO:0007669"/>
    <property type="project" value="UniProtKB-ARBA"/>
</dbReference>
<dbReference type="Pfam" id="PF04488">
    <property type="entry name" value="Gly_transf_sug"/>
    <property type="match status" value="1"/>
</dbReference>
<protein>
    <recommendedName>
        <fullName evidence="4">Glycosyl transferase</fullName>
    </recommendedName>
</protein>
<evidence type="ECO:0000256" key="1">
    <source>
        <dbReference type="ARBA" id="ARBA00009003"/>
    </source>
</evidence>
<dbReference type="InterPro" id="IPR007577">
    <property type="entry name" value="GlycoTrfase_DXD_sugar-bd_CS"/>
</dbReference>
<dbReference type="PANTHER" id="PTHR46830">
    <property type="entry name" value="TRANSFERASE, PUTATIVE-RELATED"/>
    <property type="match status" value="1"/>
</dbReference>
<keyword evidence="3" id="KW-1185">Reference proteome</keyword>
<sequence length="348" mass="39298">MAPPPLKAIAAGFLVAVSLLYMLRLDETRFLSTAAGTKPSANKQDETIPNVVNLVYLMESERDNLAFEFSHFLSVYSAWHHLGPKSIYLHTNADASTIQRARWGQTGKWARLLLEIPGLQIRQVVSPNVTTREGGHDQVIRFAEHKSDFVRVEAARELGGLYIDFDVFVLRDLQPLRNAGFGAVVGREVTDQVNSGIFLTRPHGKLISQWAEDMPRLYDGGWVTHSNLALTNIAEKLVADAPGEVLIMERNAFAPGGWGNADYDHLWATHESNDTQDSSWQVDWSRTYMLHAFMPYRARHKVHGFHRLHPRYVLGRRSNFARALYPVVSLLHKEGVVDWNDTFDGLEA</sequence>
<evidence type="ECO:0000313" key="3">
    <source>
        <dbReference type="Proteomes" id="UP000037136"/>
    </source>
</evidence>
<name>A0A2A9PIF0_OPHUN</name>
<dbReference type="PANTHER" id="PTHR46830:SF2">
    <property type="entry name" value="ALPHA-1,4-N-ACETYLGLUCOSAMINYLTRANSFERASE"/>
    <property type="match status" value="1"/>
</dbReference>
<dbReference type="Gene3D" id="3.90.550.20">
    <property type="match status" value="1"/>
</dbReference>
<dbReference type="AlphaFoldDB" id="A0A2A9PIF0"/>
<dbReference type="STRING" id="268505.A0A2A9PIF0"/>
<comment type="caution">
    <text evidence="2">The sequence shown here is derived from an EMBL/GenBank/DDBJ whole genome shotgun (WGS) entry which is preliminary data.</text>
</comment>
<proteinExistence type="inferred from homology"/>
<dbReference type="Proteomes" id="UP000037136">
    <property type="component" value="Unassembled WGS sequence"/>
</dbReference>
<organism evidence="2 3">
    <name type="scientific">Ophiocordyceps unilateralis</name>
    <name type="common">Zombie-ant fungus</name>
    <name type="synonym">Torrubia unilateralis</name>
    <dbReference type="NCBI Taxonomy" id="268505"/>
    <lineage>
        <taxon>Eukaryota</taxon>
        <taxon>Fungi</taxon>
        <taxon>Dikarya</taxon>
        <taxon>Ascomycota</taxon>
        <taxon>Pezizomycotina</taxon>
        <taxon>Sordariomycetes</taxon>
        <taxon>Hypocreomycetidae</taxon>
        <taxon>Hypocreales</taxon>
        <taxon>Ophiocordycipitaceae</taxon>
        <taxon>Ophiocordyceps</taxon>
    </lineage>
</organism>
<reference evidence="2 3" key="1">
    <citation type="journal article" date="2015" name="BMC Genomics">
        <title>Gene expression during zombie ant biting behavior reflects the complexity underlying fungal parasitic behavioral manipulation.</title>
        <authorList>
            <person name="de Bekker C."/>
            <person name="Ohm R.A."/>
            <person name="Loreto R.G."/>
            <person name="Sebastian A."/>
            <person name="Albert I."/>
            <person name="Merrow M."/>
            <person name="Brachmann A."/>
            <person name="Hughes D.P."/>
        </authorList>
    </citation>
    <scope>NUCLEOTIDE SEQUENCE [LARGE SCALE GENOMIC DNA]</scope>
    <source>
        <strain evidence="2 3">SC16a</strain>
    </source>
</reference>
<gene>
    <name evidence="2" type="ORF">XA68_18042</name>
</gene>
<reference evidence="2 3" key="2">
    <citation type="journal article" date="2017" name="Sci. Rep.">
        <title>Ant-infecting Ophiocordyceps genomes reveal a high diversity of potential behavioral manipulation genes and a possible major role for enterotoxins.</title>
        <authorList>
            <person name="de Bekker C."/>
            <person name="Ohm R.A."/>
            <person name="Evans H.C."/>
            <person name="Brachmann A."/>
            <person name="Hughes D.P."/>
        </authorList>
    </citation>
    <scope>NUCLEOTIDE SEQUENCE [LARGE SCALE GENOMIC DNA]</scope>
    <source>
        <strain evidence="2 3">SC16a</strain>
    </source>
</reference>
<dbReference type="InterPro" id="IPR029044">
    <property type="entry name" value="Nucleotide-diphossugar_trans"/>
</dbReference>
<evidence type="ECO:0008006" key="4">
    <source>
        <dbReference type="Google" id="ProtNLM"/>
    </source>
</evidence>
<comment type="similarity">
    <text evidence="1">Belongs to the glycosyltransferase 32 family.</text>
</comment>
<dbReference type="OrthoDB" id="409543at2759"/>
<dbReference type="EMBL" id="LAZP02000086">
    <property type="protein sequence ID" value="PFH61159.1"/>
    <property type="molecule type" value="Genomic_DNA"/>
</dbReference>